<dbReference type="InterPro" id="IPR005703">
    <property type="entry name" value="Ribosomal_uS3_euk/arc"/>
</dbReference>
<feature type="domain" description="KH type-2" evidence="8">
    <location>
        <begin position="22"/>
        <end position="93"/>
    </location>
</feature>
<keyword evidence="4" id="KW-0687">Ribonucleoprotein</keyword>
<gene>
    <name evidence="9" type="ORF">GNI_069070</name>
</gene>
<dbReference type="NCBIfam" id="TIGR01008">
    <property type="entry name" value="uS3_euk_arch"/>
    <property type="match status" value="1"/>
</dbReference>
<evidence type="ECO:0000259" key="8">
    <source>
        <dbReference type="PROSITE" id="PS50823"/>
    </source>
</evidence>
<evidence type="ECO:0000256" key="4">
    <source>
        <dbReference type="ARBA" id="ARBA00023274"/>
    </source>
</evidence>
<dbReference type="OrthoDB" id="10248446at2759"/>
<evidence type="ECO:0000313" key="9">
    <source>
        <dbReference type="EMBL" id="EZG67375.1"/>
    </source>
</evidence>
<dbReference type="InterPro" id="IPR015946">
    <property type="entry name" value="KH_dom-like_a/b"/>
</dbReference>
<dbReference type="PANTHER" id="PTHR11760">
    <property type="entry name" value="30S/40S RIBOSOMAL PROTEIN S3"/>
    <property type="match status" value="1"/>
</dbReference>
<dbReference type="GO" id="GO:0003735">
    <property type="term" value="F:structural constituent of ribosome"/>
    <property type="evidence" value="ECO:0007669"/>
    <property type="project" value="InterPro"/>
</dbReference>
<dbReference type="Pfam" id="PF00189">
    <property type="entry name" value="Ribosomal_S3_C"/>
    <property type="match status" value="1"/>
</dbReference>
<dbReference type="eggNOG" id="KOG3181">
    <property type="taxonomic scope" value="Eukaryota"/>
</dbReference>
<dbReference type="SUPFAM" id="SSF54821">
    <property type="entry name" value="Ribosomal protein S3 C-terminal domain"/>
    <property type="match status" value="1"/>
</dbReference>
<evidence type="ECO:0000256" key="7">
    <source>
        <dbReference type="PROSITE-ProRule" id="PRU00118"/>
    </source>
</evidence>
<keyword evidence="10" id="KW-1185">Reference proteome</keyword>
<sequence>MTDCQISKKKKVVADGVFRAEVHEFLSKMLREKGFAGVEVRMTPVKTYVLIRTTRPRDVLGDSGRSLRELASLVQKRFGFRPNQVELVTVRVESRGLSAMAQAESLRFKLLQGMPPRRACYAVLRTVMESDAKGCEVTVAGKLRAQRAKTMKFKDGYMISRGHPANLYIEQAIRTVAMRQGILGVRVKIMLPHDPKGINGPKTPLPDTVLVHDPKNVQDSLTIKPYVKTYKPAAPVPVVETAAQPEQPAAVEA</sequence>
<evidence type="ECO:0000256" key="2">
    <source>
        <dbReference type="ARBA" id="ARBA00022884"/>
    </source>
</evidence>
<comment type="caution">
    <text evidence="9">The sequence shown here is derived from an EMBL/GenBank/DDBJ whole genome shotgun (WGS) entry which is preliminary data.</text>
</comment>
<dbReference type="FunFam" id="3.30.1140.32:FF:000013">
    <property type="entry name" value="40S ribosomal protein S3"/>
    <property type="match status" value="1"/>
</dbReference>
<dbReference type="GO" id="GO:0006412">
    <property type="term" value="P:translation"/>
    <property type="evidence" value="ECO:0007669"/>
    <property type="project" value="InterPro"/>
</dbReference>
<dbReference type="PROSITE" id="PS50823">
    <property type="entry name" value="KH_TYPE_2"/>
    <property type="match status" value="1"/>
</dbReference>
<proteinExistence type="inferred from homology"/>
<dbReference type="AlphaFoldDB" id="A0A023B7I0"/>
<dbReference type="Proteomes" id="UP000019763">
    <property type="component" value="Unassembled WGS sequence"/>
</dbReference>
<dbReference type="InterPro" id="IPR036419">
    <property type="entry name" value="Ribosomal_S3_C_sf"/>
</dbReference>
<dbReference type="InterPro" id="IPR057258">
    <property type="entry name" value="Ribosomal_uS3"/>
</dbReference>
<dbReference type="GO" id="GO:0022627">
    <property type="term" value="C:cytosolic small ribosomal subunit"/>
    <property type="evidence" value="ECO:0007669"/>
    <property type="project" value="TreeGrafter"/>
</dbReference>
<dbReference type="InterPro" id="IPR001351">
    <property type="entry name" value="Ribosomal_uS3_C"/>
</dbReference>
<dbReference type="EMBL" id="AFNH02000518">
    <property type="protein sequence ID" value="EZG67375.1"/>
    <property type="molecule type" value="Genomic_DNA"/>
</dbReference>
<dbReference type="SUPFAM" id="SSF54814">
    <property type="entry name" value="Prokaryotic type KH domain (KH-domain type II)"/>
    <property type="match status" value="1"/>
</dbReference>
<evidence type="ECO:0000256" key="1">
    <source>
        <dbReference type="ARBA" id="ARBA00010761"/>
    </source>
</evidence>
<dbReference type="GO" id="GO:0005634">
    <property type="term" value="C:nucleus"/>
    <property type="evidence" value="ECO:0007669"/>
    <property type="project" value="TreeGrafter"/>
</dbReference>
<dbReference type="InterPro" id="IPR004044">
    <property type="entry name" value="KH_dom_type_2"/>
</dbReference>
<organism evidence="9 10">
    <name type="scientific">Gregarina niphandrodes</name>
    <name type="common">Septate eugregarine</name>
    <dbReference type="NCBI Taxonomy" id="110365"/>
    <lineage>
        <taxon>Eukaryota</taxon>
        <taxon>Sar</taxon>
        <taxon>Alveolata</taxon>
        <taxon>Apicomplexa</taxon>
        <taxon>Conoidasida</taxon>
        <taxon>Gregarinasina</taxon>
        <taxon>Eugregarinorida</taxon>
        <taxon>Gregarinidae</taxon>
        <taxon>Gregarina</taxon>
    </lineage>
</organism>
<comment type="similarity">
    <text evidence="1">Belongs to the universal ribosomal protein uS3 family.</text>
</comment>
<keyword evidence="3 9" id="KW-0689">Ribosomal protein</keyword>
<dbReference type="Gene3D" id="3.30.300.20">
    <property type="match status" value="1"/>
</dbReference>
<protein>
    <recommendedName>
        <fullName evidence="5">Small ribosomal subunit protein uS3</fullName>
    </recommendedName>
    <alternativeName>
        <fullName evidence="6">40S ribosomal protein S3</fullName>
    </alternativeName>
</protein>
<evidence type="ECO:0000256" key="6">
    <source>
        <dbReference type="ARBA" id="ARBA00035408"/>
    </source>
</evidence>
<dbReference type="Pfam" id="PF07650">
    <property type="entry name" value="KH_2"/>
    <property type="match status" value="1"/>
</dbReference>
<accession>A0A023B7I0</accession>
<dbReference type="Gene3D" id="3.30.1140.32">
    <property type="entry name" value="Ribosomal protein S3, C-terminal domain"/>
    <property type="match status" value="1"/>
</dbReference>
<dbReference type="RefSeq" id="XP_011130256.1">
    <property type="nucleotide sequence ID" value="XM_011131954.1"/>
</dbReference>
<dbReference type="VEuPathDB" id="CryptoDB:GNI_069070"/>
<reference evidence="9" key="1">
    <citation type="submission" date="2013-12" db="EMBL/GenBank/DDBJ databases">
        <authorList>
            <person name="Omoto C.K."/>
            <person name="Sibley D."/>
            <person name="Venepally P."/>
            <person name="Hadjithomas M."/>
            <person name="Karamycheva S."/>
            <person name="Brunk B."/>
            <person name="Roos D."/>
            <person name="Caler E."/>
            <person name="Lorenzi H."/>
        </authorList>
    </citation>
    <scope>NUCLEOTIDE SEQUENCE</scope>
</reference>
<keyword evidence="2 7" id="KW-0694">RNA-binding</keyword>
<dbReference type="PANTHER" id="PTHR11760:SF32">
    <property type="entry name" value="SMALL RIBOSOMAL SUBUNIT PROTEIN US3"/>
    <property type="match status" value="1"/>
</dbReference>
<dbReference type="CDD" id="cd02413">
    <property type="entry name" value="KH-II_40S_S3"/>
    <property type="match status" value="1"/>
</dbReference>
<name>A0A023B7I0_GRENI</name>
<evidence type="ECO:0000256" key="3">
    <source>
        <dbReference type="ARBA" id="ARBA00022980"/>
    </source>
</evidence>
<evidence type="ECO:0000313" key="10">
    <source>
        <dbReference type="Proteomes" id="UP000019763"/>
    </source>
</evidence>
<dbReference type="GeneID" id="22912541"/>
<dbReference type="FunFam" id="3.30.300.20:FF:000006">
    <property type="entry name" value="40S ribosomal protein S3"/>
    <property type="match status" value="1"/>
</dbReference>
<dbReference type="OMA" id="NKKKWMI"/>
<dbReference type="NCBIfam" id="NF003219">
    <property type="entry name" value="PRK04191.1"/>
    <property type="match status" value="1"/>
</dbReference>
<dbReference type="GO" id="GO:0003723">
    <property type="term" value="F:RNA binding"/>
    <property type="evidence" value="ECO:0007669"/>
    <property type="project" value="UniProtKB-UniRule"/>
</dbReference>
<dbReference type="InterPro" id="IPR009019">
    <property type="entry name" value="KH_sf_prok-type"/>
</dbReference>
<evidence type="ECO:0000256" key="5">
    <source>
        <dbReference type="ARBA" id="ARBA00035257"/>
    </source>
</evidence>